<dbReference type="InterPro" id="IPR001647">
    <property type="entry name" value="HTH_TetR"/>
</dbReference>
<sequence length="222" mass="26208">MANQEIKSSNSENEAKKTTKEKIFDASVDLFSKKGFNDVTVREIAKEARIREGSIYNHYKNKEAILDAIIDYFKSEITQSNIPAEETTNLIDKGPEAYFEGGVKMFMARINIPQMEKIWRLVCIEIYHNAKIREFFKKELLEEPLAGWENIFSIMMEKKMIKPVNPRTLAYEYWSYAIFLVFEYFILKYDEDFDSFMNLGLEKMINHTRFLLEAIKIEEETN</sequence>
<dbReference type="Proteomes" id="UP000232806">
    <property type="component" value="Chromosome"/>
</dbReference>
<proteinExistence type="predicted"/>
<keyword evidence="8" id="KW-1185">Reference proteome</keyword>
<dbReference type="GeneID" id="35124112"/>
<dbReference type="Pfam" id="PF00440">
    <property type="entry name" value="TetR_N"/>
    <property type="match status" value="1"/>
</dbReference>
<reference evidence="7 10" key="2">
    <citation type="submission" date="2020-04" db="EMBL/GenBank/DDBJ databases">
        <title>Draft genome of Methanobacterium subterraneum isolated from animal feces.</title>
        <authorList>
            <person name="Ouboter H.T."/>
            <person name="Berger S."/>
            <person name="Gungor E."/>
            <person name="Jetten M.S.M."/>
            <person name="Welte C.U."/>
        </authorList>
    </citation>
    <scope>NUCLEOTIDE SEQUENCE [LARGE SCALE GENOMIC DNA]</scope>
    <source>
        <strain evidence="7">HO_2020</strain>
    </source>
</reference>
<feature type="DNA-binding region" description="H-T-H motif" evidence="2">
    <location>
        <begin position="40"/>
        <end position="59"/>
    </location>
</feature>
<keyword evidence="3" id="KW-0472">Membrane</keyword>
<evidence type="ECO:0000256" key="3">
    <source>
        <dbReference type="SAM" id="Phobius"/>
    </source>
</evidence>
<feature type="transmembrane region" description="Helical" evidence="3">
    <location>
        <begin position="168"/>
        <end position="187"/>
    </location>
</feature>
<dbReference type="OrthoDB" id="135877at2157"/>
<dbReference type="InterPro" id="IPR050624">
    <property type="entry name" value="HTH-type_Tx_Regulator"/>
</dbReference>
<dbReference type="Proteomes" id="UP000591058">
    <property type="component" value="Unassembled WGS sequence"/>
</dbReference>
<keyword evidence="3" id="KW-1133">Transmembrane helix</keyword>
<dbReference type="Gene3D" id="1.10.357.10">
    <property type="entry name" value="Tetracycline Repressor, domain 2"/>
    <property type="match status" value="1"/>
</dbReference>
<reference evidence="8 9" key="1">
    <citation type="submission" date="2016-10" db="EMBL/GenBank/DDBJ databases">
        <title>Comparative genomics between deep and shallow subseafloor isolates.</title>
        <authorList>
            <person name="Ishii S."/>
            <person name="Miller J.R."/>
            <person name="Sutton G."/>
            <person name="Suzuki S."/>
            <person name="Methe B."/>
            <person name="Inagaki F."/>
            <person name="Imachi H."/>
        </authorList>
    </citation>
    <scope>NUCLEOTIDE SEQUENCE [LARGE SCALE GENOMIC DNA]</scope>
    <source>
        <strain evidence="6 8">A8p</strain>
        <strain evidence="5 9">MO-MB1</strain>
    </source>
</reference>
<keyword evidence="1 2" id="KW-0238">DNA-binding</keyword>
<keyword evidence="3" id="KW-0812">Transmembrane</keyword>
<feature type="domain" description="HTH tetR-type" evidence="4">
    <location>
        <begin position="17"/>
        <end position="77"/>
    </location>
</feature>
<evidence type="ECO:0000256" key="1">
    <source>
        <dbReference type="ARBA" id="ARBA00023125"/>
    </source>
</evidence>
<accession>A0A2H4VMP2</accession>
<dbReference type="Proteomes" id="UP000232631">
    <property type="component" value="Chromosome"/>
</dbReference>
<name>A0A2H4V968_9EURY</name>
<dbReference type="EMBL" id="JABBYL010000011">
    <property type="protein sequence ID" value="NMO08931.1"/>
    <property type="molecule type" value="Genomic_DNA"/>
</dbReference>
<dbReference type="SUPFAM" id="SSF46689">
    <property type="entry name" value="Homeodomain-like"/>
    <property type="match status" value="1"/>
</dbReference>
<dbReference type="RefSeq" id="WP_100904605.1">
    <property type="nucleotide sequence ID" value="NZ_CP017766.1"/>
</dbReference>
<dbReference type="PANTHER" id="PTHR43479:SF11">
    <property type="entry name" value="ACREF_ENVCD OPERON REPRESSOR-RELATED"/>
    <property type="match status" value="1"/>
</dbReference>
<evidence type="ECO:0000313" key="7">
    <source>
        <dbReference type="EMBL" id="NMO08931.1"/>
    </source>
</evidence>
<evidence type="ECO:0000259" key="4">
    <source>
        <dbReference type="PROSITE" id="PS50977"/>
    </source>
</evidence>
<dbReference type="EMBL" id="CP017766">
    <property type="protein sequence ID" value="AUB54631.1"/>
    <property type="molecule type" value="Genomic_DNA"/>
</dbReference>
<evidence type="ECO:0000313" key="10">
    <source>
        <dbReference type="Proteomes" id="UP000591058"/>
    </source>
</evidence>
<evidence type="ECO:0000256" key="2">
    <source>
        <dbReference type="PROSITE-ProRule" id="PRU00335"/>
    </source>
</evidence>
<gene>
    <name evidence="5" type="ORF">BK007_00385</name>
    <name evidence="6" type="ORF">BK009_00920</name>
    <name evidence="7" type="ORF">HG719_03655</name>
</gene>
<dbReference type="GO" id="GO:0003677">
    <property type="term" value="F:DNA binding"/>
    <property type="evidence" value="ECO:0007669"/>
    <property type="project" value="UniProtKB-UniRule"/>
</dbReference>
<accession>A0A2H4V968</accession>
<organism evidence="5 9">
    <name type="scientific">Methanobacterium subterraneum</name>
    <dbReference type="NCBI Taxonomy" id="59277"/>
    <lineage>
        <taxon>Archaea</taxon>
        <taxon>Methanobacteriati</taxon>
        <taxon>Methanobacteriota</taxon>
        <taxon>Methanomada group</taxon>
        <taxon>Methanobacteria</taxon>
        <taxon>Methanobacteriales</taxon>
        <taxon>Methanobacteriaceae</taxon>
        <taxon>Methanobacterium</taxon>
    </lineage>
</organism>
<protein>
    <submittedName>
        <fullName evidence="5">TetR family transcriptional regulator</fullName>
    </submittedName>
    <submittedName>
        <fullName evidence="7">TetR/AcrR family transcriptional regulator</fullName>
    </submittedName>
</protein>
<evidence type="ECO:0000313" key="8">
    <source>
        <dbReference type="Proteomes" id="UP000232631"/>
    </source>
</evidence>
<dbReference type="EMBL" id="CP017768">
    <property type="protein sequence ID" value="AUB59365.1"/>
    <property type="molecule type" value="Genomic_DNA"/>
</dbReference>
<evidence type="ECO:0000313" key="5">
    <source>
        <dbReference type="EMBL" id="AUB54631.1"/>
    </source>
</evidence>
<dbReference type="PROSITE" id="PS50977">
    <property type="entry name" value="HTH_TETR_2"/>
    <property type="match status" value="1"/>
</dbReference>
<dbReference type="PRINTS" id="PR00455">
    <property type="entry name" value="HTHTETR"/>
</dbReference>
<evidence type="ECO:0000313" key="6">
    <source>
        <dbReference type="EMBL" id="AUB59365.1"/>
    </source>
</evidence>
<dbReference type="KEGG" id="msub:BK009_00920"/>
<dbReference type="AlphaFoldDB" id="A0A2H4V968"/>
<dbReference type="PANTHER" id="PTHR43479">
    <property type="entry name" value="ACREF/ENVCD OPERON REPRESSOR-RELATED"/>
    <property type="match status" value="1"/>
</dbReference>
<evidence type="ECO:0000313" key="9">
    <source>
        <dbReference type="Proteomes" id="UP000232806"/>
    </source>
</evidence>
<dbReference type="InterPro" id="IPR009057">
    <property type="entry name" value="Homeodomain-like_sf"/>
</dbReference>